<sequence>MEVIEKALNDITVMQSNISGVYEGPASFIYGKASHFSVSSDEERIKKHFPNAELVGIEGATHLVHTDCPREFLAALLNCLQCE</sequence>
<evidence type="ECO:0000313" key="3">
    <source>
        <dbReference type="EMBL" id="GIX91909.1"/>
    </source>
</evidence>
<gene>
    <name evidence="3" type="primary">abhd11_13</name>
    <name evidence="3" type="ORF">CEXT_533841</name>
</gene>
<dbReference type="InterPro" id="IPR029058">
    <property type="entry name" value="AB_hydrolase_fold"/>
</dbReference>
<dbReference type="Proteomes" id="UP001054945">
    <property type="component" value="Unassembled WGS sequence"/>
</dbReference>
<comment type="similarity">
    <text evidence="1">Belongs to the AB hydrolase superfamily.</text>
</comment>
<dbReference type="Gene3D" id="3.40.50.1820">
    <property type="entry name" value="alpha/beta hydrolase"/>
    <property type="match status" value="1"/>
</dbReference>
<reference evidence="3 4" key="1">
    <citation type="submission" date="2021-06" db="EMBL/GenBank/DDBJ databases">
        <title>Caerostris extrusa draft genome.</title>
        <authorList>
            <person name="Kono N."/>
            <person name="Arakawa K."/>
        </authorList>
    </citation>
    <scope>NUCLEOTIDE SEQUENCE [LARGE SCALE GENOMIC DNA]</scope>
</reference>
<evidence type="ECO:0000256" key="2">
    <source>
        <dbReference type="ARBA" id="ARBA00022801"/>
    </source>
</evidence>
<dbReference type="PANTHER" id="PTHR46118:SF4">
    <property type="entry name" value="PROTEIN ABHD11"/>
    <property type="match status" value="1"/>
</dbReference>
<dbReference type="GO" id="GO:0005739">
    <property type="term" value="C:mitochondrion"/>
    <property type="evidence" value="ECO:0007669"/>
    <property type="project" value="TreeGrafter"/>
</dbReference>
<comment type="caution">
    <text evidence="3">The sequence shown here is derived from an EMBL/GenBank/DDBJ whole genome shotgun (WGS) entry which is preliminary data.</text>
</comment>
<evidence type="ECO:0000313" key="4">
    <source>
        <dbReference type="Proteomes" id="UP001054945"/>
    </source>
</evidence>
<dbReference type="EMBL" id="BPLR01004072">
    <property type="protein sequence ID" value="GIX91909.1"/>
    <property type="molecule type" value="Genomic_DNA"/>
</dbReference>
<proteinExistence type="inferred from homology"/>
<protein>
    <submittedName>
        <fullName evidence="3">Protein ABHD11</fullName>
    </submittedName>
</protein>
<accession>A0AAV4P5I2</accession>
<name>A0AAV4P5I2_CAEEX</name>
<keyword evidence="4" id="KW-1185">Reference proteome</keyword>
<dbReference type="SUPFAM" id="SSF53474">
    <property type="entry name" value="alpha/beta-Hydrolases"/>
    <property type="match status" value="1"/>
</dbReference>
<evidence type="ECO:0000256" key="1">
    <source>
        <dbReference type="ARBA" id="ARBA00008645"/>
    </source>
</evidence>
<organism evidence="3 4">
    <name type="scientific">Caerostris extrusa</name>
    <name type="common">Bark spider</name>
    <name type="synonym">Caerostris bankana</name>
    <dbReference type="NCBI Taxonomy" id="172846"/>
    <lineage>
        <taxon>Eukaryota</taxon>
        <taxon>Metazoa</taxon>
        <taxon>Ecdysozoa</taxon>
        <taxon>Arthropoda</taxon>
        <taxon>Chelicerata</taxon>
        <taxon>Arachnida</taxon>
        <taxon>Araneae</taxon>
        <taxon>Araneomorphae</taxon>
        <taxon>Entelegynae</taxon>
        <taxon>Araneoidea</taxon>
        <taxon>Araneidae</taxon>
        <taxon>Caerostris</taxon>
    </lineage>
</organism>
<dbReference type="GO" id="GO:0052689">
    <property type="term" value="F:carboxylic ester hydrolase activity"/>
    <property type="evidence" value="ECO:0007669"/>
    <property type="project" value="TreeGrafter"/>
</dbReference>
<keyword evidence="2" id="KW-0378">Hydrolase</keyword>
<dbReference type="PANTHER" id="PTHR46118">
    <property type="entry name" value="PROTEIN ABHD11"/>
    <property type="match status" value="1"/>
</dbReference>
<dbReference type="AlphaFoldDB" id="A0AAV4P5I2"/>